<dbReference type="InterPro" id="IPR007110">
    <property type="entry name" value="Ig-like_dom"/>
</dbReference>
<evidence type="ECO:0000256" key="1">
    <source>
        <dbReference type="SAM" id="MobiDB-lite"/>
    </source>
</evidence>
<dbReference type="SUPFAM" id="SSF48726">
    <property type="entry name" value="Immunoglobulin"/>
    <property type="match status" value="2"/>
</dbReference>
<dbReference type="InterPro" id="IPR003599">
    <property type="entry name" value="Ig_sub"/>
</dbReference>
<feature type="transmembrane region" description="Helical" evidence="2">
    <location>
        <begin position="15"/>
        <end position="35"/>
    </location>
</feature>
<dbReference type="AlphaFoldDB" id="A0A7M7K2E9"/>
<keyword evidence="2" id="KW-0472">Membrane</keyword>
<dbReference type="PANTHER" id="PTHR23279:SF36">
    <property type="entry name" value="DEFECTIVE PROBOSCIS EXTENSION RESPONSE 9, ISOFORM A"/>
    <property type="match status" value="1"/>
</dbReference>
<dbReference type="SMART" id="SM00408">
    <property type="entry name" value="IGc2"/>
    <property type="match status" value="2"/>
</dbReference>
<dbReference type="Proteomes" id="UP000594260">
    <property type="component" value="Unplaced"/>
</dbReference>
<evidence type="ECO:0000313" key="5">
    <source>
        <dbReference type="Proteomes" id="UP000594260"/>
    </source>
</evidence>
<dbReference type="GO" id="GO:0032589">
    <property type="term" value="C:neuron projection membrane"/>
    <property type="evidence" value="ECO:0007669"/>
    <property type="project" value="TreeGrafter"/>
</dbReference>
<dbReference type="PROSITE" id="PS50835">
    <property type="entry name" value="IG_LIKE"/>
    <property type="match status" value="2"/>
</dbReference>
<accession>A0A7M7K2E9</accession>
<keyword evidence="5" id="KW-1185">Reference proteome</keyword>
<feature type="compositionally biased region" description="Low complexity" evidence="1">
    <location>
        <begin position="356"/>
        <end position="371"/>
    </location>
</feature>
<keyword evidence="2" id="KW-0812">Transmembrane</keyword>
<dbReference type="GO" id="GO:0050808">
    <property type="term" value="P:synapse organization"/>
    <property type="evidence" value="ECO:0007669"/>
    <property type="project" value="TreeGrafter"/>
</dbReference>
<dbReference type="PANTHER" id="PTHR23279">
    <property type="entry name" value="DEFECTIVE PROBOSCIS EXTENSION RESPONSE DPR -RELATED"/>
    <property type="match status" value="1"/>
</dbReference>
<protein>
    <recommendedName>
        <fullName evidence="3">Ig-like domain-containing protein</fullName>
    </recommendedName>
</protein>
<reference evidence="4" key="1">
    <citation type="submission" date="2021-01" db="UniProtKB">
        <authorList>
            <consortium name="EnsemblMetazoa"/>
        </authorList>
    </citation>
    <scope>IDENTIFICATION</scope>
</reference>
<dbReference type="InterPro" id="IPR036179">
    <property type="entry name" value="Ig-like_dom_sf"/>
</dbReference>
<dbReference type="InterPro" id="IPR013783">
    <property type="entry name" value="Ig-like_fold"/>
</dbReference>
<dbReference type="GeneID" id="111249795"/>
<feature type="domain" description="Ig-like" evidence="3">
    <location>
        <begin position="90"/>
        <end position="221"/>
    </location>
</feature>
<sequence>MAAHHLSNKNDTEALRGWIMKVLYVWLILLQILMLKSTLIEAKRGRHATHRNRLARMLMSGESVDSIDVDHINLFNDFSSFRQNDPKEKPSINRTLTPVNITGQLGATVYLHCVVHRRAQKTVTWLRRSDYHILTVGLHTYTTDNRFSASSARVLRGTVPGYETLGMPTATLNADGLQRSLPDDPEDWMLQIRGVAKADAGEYECQINTQLPLISAHITLNVLAPHASIVEAPELYVNSGSTIALTCVIHDCPQPLTHIFWYHQDKVVNYERHVNITMERPGSRLGDDLQSMFNSWAILGGSASRSESPWIQVSKLLIPVASAEHSGKYTCAPVDSTPAVVHVHVLHAEEHLARKSPSSSSTSSASSGNSVVTGVSRPESWALSYLHTSLPLLALELFFLLVVARAT</sequence>
<dbReference type="KEGG" id="vde:111249795"/>
<keyword evidence="2" id="KW-1133">Transmembrane helix</keyword>
<evidence type="ECO:0000313" key="4">
    <source>
        <dbReference type="EnsemblMetazoa" id="XP_022659849"/>
    </source>
</evidence>
<dbReference type="InParanoid" id="A0A7M7K2E9"/>
<organism evidence="4 5">
    <name type="scientific">Varroa destructor</name>
    <name type="common">Honeybee mite</name>
    <dbReference type="NCBI Taxonomy" id="109461"/>
    <lineage>
        <taxon>Eukaryota</taxon>
        <taxon>Metazoa</taxon>
        <taxon>Ecdysozoa</taxon>
        <taxon>Arthropoda</taxon>
        <taxon>Chelicerata</taxon>
        <taxon>Arachnida</taxon>
        <taxon>Acari</taxon>
        <taxon>Parasitiformes</taxon>
        <taxon>Mesostigmata</taxon>
        <taxon>Gamasina</taxon>
        <taxon>Dermanyssoidea</taxon>
        <taxon>Varroidae</taxon>
        <taxon>Varroa</taxon>
    </lineage>
</organism>
<dbReference type="OrthoDB" id="10031887at2759"/>
<feature type="domain" description="Ig-like" evidence="3">
    <location>
        <begin position="225"/>
        <end position="331"/>
    </location>
</feature>
<evidence type="ECO:0000256" key="2">
    <source>
        <dbReference type="SAM" id="Phobius"/>
    </source>
</evidence>
<dbReference type="InterPro" id="IPR003598">
    <property type="entry name" value="Ig_sub2"/>
</dbReference>
<proteinExistence type="predicted"/>
<dbReference type="RefSeq" id="XP_022659849.1">
    <property type="nucleotide sequence ID" value="XM_022804114.1"/>
</dbReference>
<feature type="region of interest" description="Disordered" evidence="1">
    <location>
        <begin position="352"/>
        <end position="371"/>
    </location>
</feature>
<evidence type="ECO:0000259" key="3">
    <source>
        <dbReference type="PROSITE" id="PS50835"/>
    </source>
</evidence>
<dbReference type="InterPro" id="IPR037448">
    <property type="entry name" value="Zig-8"/>
</dbReference>
<dbReference type="Gene3D" id="2.60.40.10">
    <property type="entry name" value="Immunoglobulins"/>
    <property type="match status" value="2"/>
</dbReference>
<name>A0A7M7K2E9_VARDE</name>
<dbReference type="EnsemblMetazoa" id="XM_022804114">
    <property type="protein sequence ID" value="XP_022659849"/>
    <property type="gene ID" value="LOC111249795"/>
</dbReference>
<dbReference type="SMART" id="SM00409">
    <property type="entry name" value="IG"/>
    <property type="match status" value="2"/>
</dbReference>